<evidence type="ECO:0000256" key="1">
    <source>
        <dbReference type="SAM" id="Phobius"/>
    </source>
</evidence>
<dbReference type="Gene3D" id="3.90.550.10">
    <property type="entry name" value="Spore Coat Polysaccharide Biosynthesis Protein SpsA, Chain A"/>
    <property type="match status" value="1"/>
</dbReference>
<name>A0A7V3E6Q4_9BACT</name>
<dbReference type="AlphaFoldDB" id="A0A7V3E6Q4"/>
<dbReference type="Pfam" id="PF00535">
    <property type="entry name" value="Glycos_transf_2"/>
    <property type="match status" value="1"/>
</dbReference>
<comment type="caution">
    <text evidence="3">The sequence shown here is derived from an EMBL/GenBank/DDBJ whole genome shotgun (WGS) entry which is preliminary data.</text>
</comment>
<sequence>METLVSVCMITYNHEKYIAQAIDSVLMQRTNFDFEIVIGEDCSTDRTREIVLEYKAKYPDKIKLLLQEKNVGMMQNFIDTFNACKGKYIALLEGDDYWTDQYKLKKQVDILEAHPEYSMCFTARNVVDSDNKFLREEHYPDKIYTTKDVVEGFIPSTQTIVLRNYQDLHKFLYQNHNHPSGDRLVAYYCSLMGPIYYIDEVTACYRESGEGVWSSFDYWQKREKRFERFKKFYTILGIENNNLNLIDRGFYEFYSRVLANIKHPIKTIKDLKKFYKVYLYKSPIPLILVIIYFRFKKRILKLFMAK</sequence>
<gene>
    <name evidence="3" type="ORF">ENS31_03005</name>
</gene>
<dbReference type="SUPFAM" id="SSF53448">
    <property type="entry name" value="Nucleotide-diphospho-sugar transferases"/>
    <property type="match status" value="1"/>
</dbReference>
<organism evidence="3">
    <name type="scientific">Ignavibacterium album</name>
    <dbReference type="NCBI Taxonomy" id="591197"/>
    <lineage>
        <taxon>Bacteria</taxon>
        <taxon>Pseudomonadati</taxon>
        <taxon>Ignavibacteriota</taxon>
        <taxon>Ignavibacteria</taxon>
        <taxon>Ignavibacteriales</taxon>
        <taxon>Ignavibacteriaceae</taxon>
        <taxon>Ignavibacterium</taxon>
    </lineage>
</organism>
<keyword evidence="1" id="KW-1133">Transmembrane helix</keyword>
<keyword evidence="1" id="KW-0472">Membrane</keyword>
<proteinExistence type="predicted"/>
<protein>
    <submittedName>
        <fullName evidence="3">Glycosyltransferase</fullName>
    </submittedName>
</protein>
<accession>A0A7V3E6Q4</accession>
<dbReference type="PANTHER" id="PTHR22916:SF3">
    <property type="entry name" value="UDP-GLCNAC:BETAGAL BETA-1,3-N-ACETYLGLUCOSAMINYLTRANSFERASE-LIKE PROTEIN 1"/>
    <property type="match status" value="1"/>
</dbReference>
<dbReference type="PANTHER" id="PTHR22916">
    <property type="entry name" value="GLYCOSYLTRANSFERASE"/>
    <property type="match status" value="1"/>
</dbReference>
<dbReference type="EMBL" id="DSUJ01000008">
    <property type="protein sequence ID" value="HFI90483.1"/>
    <property type="molecule type" value="Genomic_DNA"/>
</dbReference>
<evidence type="ECO:0000313" key="3">
    <source>
        <dbReference type="EMBL" id="HFI90483.1"/>
    </source>
</evidence>
<dbReference type="InterPro" id="IPR001173">
    <property type="entry name" value="Glyco_trans_2-like"/>
</dbReference>
<dbReference type="GO" id="GO:0016758">
    <property type="term" value="F:hexosyltransferase activity"/>
    <property type="evidence" value="ECO:0007669"/>
    <property type="project" value="UniProtKB-ARBA"/>
</dbReference>
<reference evidence="3" key="1">
    <citation type="journal article" date="2020" name="mSystems">
        <title>Genome- and Community-Level Interaction Insights into Carbon Utilization and Element Cycling Functions of Hydrothermarchaeota in Hydrothermal Sediment.</title>
        <authorList>
            <person name="Zhou Z."/>
            <person name="Liu Y."/>
            <person name="Xu W."/>
            <person name="Pan J."/>
            <person name="Luo Z.H."/>
            <person name="Li M."/>
        </authorList>
    </citation>
    <scope>NUCLEOTIDE SEQUENCE [LARGE SCALE GENOMIC DNA]</scope>
    <source>
        <strain evidence="3">SpSt-479</strain>
    </source>
</reference>
<feature type="transmembrane region" description="Helical" evidence="1">
    <location>
        <begin position="277"/>
        <end position="295"/>
    </location>
</feature>
<feature type="domain" description="Glycosyltransferase 2-like" evidence="2">
    <location>
        <begin position="6"/>
        <end position="139"/>
    </location>
</feature>
<keyword evidence="1" id="KW-0812">Transmembrane</keyword>
<dbReference type="InterPro" id="IPR029044">
    <property type="entry name" value="Nucleotide-diphossugar_trans"/>
</dbReference>
<evidence type="ECO:0000259" key="2">
    <source>
        <dbReference type="Pfam" id="PF00535"/>
    </source>
</evidence>
<keyword evidence="3" id="KW-0808">Transferase</keyword>